<feature type="region of interest" description="Disordered" evidence="1">
    <location>
        <begin position="1"/>
        <end position="152"/>
    </location>
</feature>
<evidence type="ECO:0000313" key="2">
    <source>
        <dbReference type="EMBL" id="MBX56733.1"/>
    </source>
</evidence>
<dbReference type="EMBL" id="GGEC01076249">
    <property type="protein sequence ID" value="MBX56733.1"/>
    <property type="molecule type" value="Transcribed_RNA"/>
</dbReference>
<feature type="compositionally biased region" description="Low complexity" evidence="1">
    <location>
        <begin position="124"/>
        <end position="133"/>
    </location>
</feature>
<feature type="compositionally biased region" description="Polar residues" evidence="1">
    <location>
        <begin position="1"/>
        <end position="13"/>
    </location>
</feature>
<reference evidence="2" key="1">
    <citation type="submission" date="2018-02" db="EMBL/GenBank/DDBJ databases">
        <title>Rhizophora mucronata_Transcriptome.</title>
        <authorList>
            <person name="Meera S.P."/>
            <person name="Sreeshan A."/>
            <person name="Augustine A."/>
        </authorList>
    </citation>
    <scope>NUCLEOTIDE SEQUENCE</scope>
    <source>
        <tissue evidence="2">Leaf</tissue>
    </source>
</reference>
<dbReference type="AlphaFoldDB" id="A0A2P2PPU9"/>
<feature type="compositionally biased region" description="Polar residues" evidence="1">
    <location>
        <begin position="107"/>
        <end position="123"/>
    </location>
</feature>
<organism evidence="2">
    <name type="scientific">Rhizophora mucronata</name>
    <name type="common">Asiatic mangrove</name>
    <dbReference type="NCBI Taxonomy" id="61149"/>
    <lineage>
        <taxon>Eukaryota</taxon>
        <taxon>Viridiplantae</taxon>
        <taxon>Streptophyta</taxon>
        <taxon>Embryophyta</taxon>
        <taxon>Tracheophyta</taxon>
        <taxon>Spermatophyta</taxon>
        <taxon>Magnoliopsida</taxon>
        <taxon>eudicotyledons</taxon>
        <taxon>Gunneridae</taxon>
        <taxon>Pentapetalae</taxon>
        <taxon>rosids</taxon>
        <taxon>fabids</taxon>
        <taxon>Malpighiales</taxon>
        <taxon>Rhizophoraceae</taxon>
        <taxon>Rhizophora</taxon>
    </lineage>
</organism>
<protein>
    <submittedName>
        <fullName evidence="2">Uncharacterized protein</fullName>
    </submittedName>
</protein>
<sequence length="175" mass="18065">MTMSNLIPAQNTRVDGATIGEASNLKTTELEHVNSTDSDNSLSDANSESFGKIEAVDKIGGESSNSSSSSVSDASDKINKPEGEAESDINSGSSSIIKEVTDDTLKENSSTDNESSGTDGNLKSSAADGTGAADTHDQIDPPNTSIGQDIDARLDLDTLPRDIVEGVNSRDAAAE</sequence>
<evidence type="ECO:0000256" key="1">
    <source>
        <dbReference type="SAM" id="MobiDB-lite"/>
    </source>
</evidence>
<name>A0A2P2PPU9_RHIMU</name>
<feature type="compositionally biased region" description="Basic and acidic residues" evidence="1">
    <location>
        <begin position="74"/>
        <end position="83"/>
    </location>
</feature>
<feature type="compositionally biased region" description="Low complexity" evidence="1">
    <location>
        <begin position="63"/>
        <end position="73"/>
    </location>
</feature>
<accession>A0A2P2PPU9</accession>
<proteinExistence type="predicted"/>
<feature type="compositionally biased region" description="Polar residues" evidence="1">
    <location>
        <begin position="35"/>
        <end position="49"/>
    </location>
</feature>